<organism evidence="1 2">
    <name type="scientific">Candidatus Wallbacteria bacterium HGW-Wallbacteria-1</name>
    <dbReference type="NCBI Taxonomy" id="2013854"/>
    <lineage>
        <taxon>Bacteria</taxon>
        <taxon>Candidatus Walliibacteriota</taxon>
    </lineage>
</organism>
<dbReference type="AlphaFoldDB" id="A0A2N1PJZ6"/>
<comment type="caution">
    <text evidence="1">The sequence shown here is derived from an EMBL/GenBank/DDBJ whole genome shotgun (WGS) entry which is preliminary data.</text>
</comment>
<evidence type="ECO:0000313" key="1">
    <source>
        <dbReference type="EMBL" id="PKK88602.1"/>
    </source>
</evidence>
<name>A0A2N1PJZ6_9BACT</name>
<evidence type="ECO:0000313" key="2">
    <source>
        <dbReference type="Proteomes" id="UP000233256"/>
    </source>
</evidence>
<sequence length="132" mass="15442">MGPYFTIETNGAVSATSIHPLDDIEISSKKIEPSKISWINRLVDFGGLTPGLFDCVIRNYERSRIDRAEISYIGDPVFKMVWEKKTECYRCTDWNLVNLCNILHFTGCELKSVRWCETYEEFLFFRRELEAL</sequence>
<accession>A0A2N1PJZ6</accession>
<reference evidence="1 2" key="1">
    <citation type="journal article" date="2017" name="ISME J.">
        <title>Potential for microbial H2 and metal transformations associated with novel bacteria and archaea in deep terrestrial subsurface sediments.</title>
        <authorList>
            <person name="Hernsdorf A.W."/>
            <person name="Amano Y."/>
            <person name="Miyakawa K."/>
            <person name="Ise K."/>
            <person name="Suzuki Y."/>
            <person name="Anantharaman K."/>
            <person name="Probst A."/>
            <person name="Burstein D."/>
            <person name="Thomas B.C."/>
            <person name="Banfield J.F."/>
        </authorList>
    </citation>
    <scope>NUCLEOTIDE SEQUENCE [LARGE SCALE GENOMIC DNA]</scope>
    <source>
        <strain evidence="1">HGW-Wallbacteria-1</strain>
    </source>
</reference>
<dbReference type="EMBL" id="PGXC01000040">
    <property type="protein sequence ID" value="PKK88602.1"/>
    <property type="molecule type" value="Genomic_DNA"/>
</dbReference>
<proteinExistence type="predicted"/>
<protein>
    <submittedName>
        <fullName evidence="1">Uncharacterized protein</fullName>
    </submittedName>
</protein>
<gene>
    <name evidence="1" type="ORF">CVV64_18085</name>
</gene>
<dbReference type="Proteomes" id="UP000233256">
    <property type="component" value="Unassembled WGS sequence"/>
</dbReference>